<dbReference type="InterPro" id="IPR039874">
    <property type="entry name" value="WAPL"/>
</dbReference>
<organism evidence="4 5">
    <name type="scientific">Ophiostoma piceae (strain UAMH 11346)</name>
    <name type="common">Sap stain fungus</name>
    <dbReference type="NCBI Taxonomy" id="1262450"/>
    <lineage>
        <taxon>Eukaryota</taxon>
        <taxon>Fungi</taxon>
        <taxon>Dikarya</taxon>
        <taxon>Ascomycota</taxon>
        <taxon>Pezizomycotina</taxon>
        <taxon>Sordariomycetes</taxon>
        <taxon>Sordariomycetidae</taxon>
        <taxon>Ophiostomatales</taxon>
        <taxon>Ophiostomataceae</taxon>
        <taxon>Ophiostoma</taxon>
    </lineage>
</organism>
<feature type="compositionally biased region" description="Low complexity" evidence="2">
    <location>
        <begin position="83"/>
        <end position="93"/>
    </location>
</feature>
<feature type="compositionally biased region" description="Basic and acidic residues" evidence="2">
    <location>
        <begin position="359"/>
        <end position="368"/>
    </location>
</feature>
<dbReference type="STRING" id="1262450.S3C833"/>
<feature type="region of interest" description="Disordered" evidence="2">
    <location>
        <begin position="1"/>
        <end position="387"/>
    </location>
</feature>
<dbReference type="InterPro" id="IPR022771">
    <property type="entry name" value="WAPL_C"/>
</dbReference>
<dbReference type="OMA" id="NNKPKAC"/>
<name>S3C833_OPHP1</name>
<dbReference type="eggNOG" id="ENOG502RZXD">
    <property type="taxonomic scope" value="Eukaryota"/>
</dbReference>
<sequence>MPAFADASQRAKKMAPLSRASSSKSRGSQNTTSSTSGASQTASATPVKDVYDYDFVDDVAPTPKTTTKPRPFSNIKSTSKNIPASSSASLAASPLPPSTTPRQPSTAQRQPASRGTVETTRSLKRKPSQLDATPSQRPSGYAPASSVSSSSRYTGTQQAKRVQRPPASPDTVAVATSPSLHRQSRPAGKAMAASAVPSTRPSQASQTSQAAAASAARQRVTKTPPRNTARLKSPINMRSPSASPRKTPSAQTASIANSIRKPQSTPTANHMPYRPVDGPSTGSTPKRALGTMSSSSSSLSAQTATEKTAQKVAATPRQPPARAAPVARPTPAPTSTQRKRRRLIDTLVDQLEEESASSEDERPQQKTADDDDVSSEADTILSKYRNIRSTPMSEDRLNIMELESIVTGSPSKPQLAPATPATITRTQNSRRKFVYNVQRTMLAEDPISLDGPQGSDLSMLESLLPDVEPKQDSYDFDDDAGASQGAIQSIHELRQAGANSRYADELVDIMDRVGAPSAGKPNSARRGALVELVQKLQEKSFLRQFRDQGADLKLFRSIGKETDTIAGYTIACIAVSLFSSGSVSPRLLREFQQHKIKDLFSLLLEVDIDIEAVTKSRDPRDRKNRTSPHMSQQLASLRETMKKNMTIWKPATAAPSKLSPRTITLKALHMFAQQLQAASGGIITGLDEDDGALSTALTKELFEIISSALPSPYDDDYGFDNGDGGINGDKADAPPSVLATGLTSNPKSADVYLTLSLLEMHSVAAMQSDISAEWTRKYLPIIASALDDSLVRHQKEQQEHGHRLNDLELLVLKLALNTANNNPDAARLYVEKGLLRRLAELSAVSLAAVVRSAKTGGEYASDALNELLLMLGVMINFSENDSAAGETLAQGGEGLVVLDKLGKTFLEGRAIAAEADSEEKSQLNVAFAYLSILLGYLCLHDPIYQTFRQLSPSRNLNPLLESIRQFINLHDQLGKAESSEHGAEASHFTARLRALAHELEVRAY</sequence>
<dbReference type="Proteomes" id="UP000016923">
    <property type="component" value="Unassembled WGS sequence"/>
</dbReference>
<dbReference type="PANTHER" id="PTHR22100:SF13">
    <property type="entry name" value="WINGS APART-LIKE PROTEIN HOMOLOG"/>
    <property type="match status" value="1"/>
</dbReference>
<dbReference type="Gene3D" id="1.25.10.10">
    <property type="entry name" value="Leucine-rich Repeat Variant"/>
    <property type="match status" value="2"/>
</dbReference>
<dbReference type="AlphaFoldDB" id="S3C833"/>
<protein>
    <recommendedName>
        <fullName evidence="3">Wings apart-like protein C-terminal domain-containing protein</fullName>
    </recommendedName>
</protein>
<reference evidence="4 5" key="1">
    <citation type="journal article" date="2013" name="BMC Genomics">
        <title>The genome and transcriptome of the pine saprophyte Ophiostoma piceae, and a comparison with the bark beetle-associated pine pathogen Grosmannia clavigera.</title>
        <authorList>
            <person name="Haridas S."/>
            <person name="Wang Y."/>
            <person name="Lim L."/>
            <person name="Massoumi Alamouti S."/>
            <person name="Jackman S."/>
            <person name="Docking R."/>
            <person name="Robertson G."/>
            <person name="Birol I."/>
            <person name="Bohlmann J."/>
            <person name="Breuil C."/>
        </authorList>
    </citation>
    <scope>NUCLEOTIDE SEQUENCE [LARGE SCALE GENOMIC DNA]</scope>
    <source>
        <strain evidence="4 5">UAMH 11346</strain>
    </source>
</reference>
<comment type="similarity">
    <text evidence="1">Belongs to the WAPL family.</text>
</comment>
<gene>
    <name evidence="4" type="ORF">F503_07450</name>
</gene>
<feature type="compositionally biased region" description="Polar residues" evidence="2">
    <location>
        <begin position="100"/>
        <end position="120"/>
    </location>
</feature>
<evidence type="ECO:0000313" key="5">
    <source>
        <dbReference type="Proteomes" id="UP000016923"/>
    </source>
</evidence>
<proteinExistence type="inferred from homology"/>
<dbReference type="PANTHER" id="PTHR22100">
    <property type="entry name" value="WINGS APART-LIKE PROTEIN HOMOLOG"/>
    <property type="match status" value="1"/>
</dbReference>
<evidence type="ECO:0000256" key="2">
    <source>
        <dbReference type="SAM" id="MobiDB-lite"/>
    </source>
</evidence>
<feature type="domain" description="Wings apart-like protein C-terminal" evidence="3">
    <location>
        <begin position="487"/>
        <end position="883"/>
    </location>
</feature>
<feature type="compositionally biased region" description="Low complexity" evidence="2">
    <location>
        <begin position="313"/>
        <end position="329"/>
    </location>
</feature>
<dbReference type="Pfam" id="PF07814">
    <property type="entry name" value="WAPL"/>
    <property type="match status" value="1"/>
</dbReference>
<dbReference type="HOGENOM" id="CLU_304648_0_0_1"/>
<accession>S3C833</accession>
<evidence type="ECO:0000256" key="1">
    <source>
        <dbReference type="ARBA" id="ARBA00006854"/>
    </source>
</evidence>
<feature type="compositionally biased region" description="Low complexity" evidence="2">
    <location>
        <begin position="18"/>
        <end position="48"/>
    </location>
</feature>
<feature type="compositionally biased region" description="Low complexity" evidence="2">
    <location>
        <begin position="58"/>
        <end position="71"/>
    </location>
</feature>
<evidence type="ECO:0000313" key="4">
    <source>
        <dbReference type="EMBL" id="EPE09674.1"/>
    </source>
</evidence>
<feature type="compositionally biased region" description="Polar residues" evidence="2">
    <location>
        <begin position="236"/>
        <end position="268"/>
    </location>
</feature>
<feature type="compositionally biased region" description="Low complexity" evidence="2">
    <location>
        <begin position="197"/>
        <end position="218"/>
    </location>
</feature>
<evidence type="ECO:0000259" key="3">
    <source>
        <dbReference type="Pfam" id="PF07814"/>
    </source>
</evidence>
<dbReference type="EMBL" id="KE148147">
    <property type="protein sequence ID" value="EPE09674.1"/>
    <property type="molecule type" value="Genomic_DNA"/>
</dbReference>
<dbReference type="VEuPathDB" id="FungiDB:F503_07450"/>
<keyword evidence="5" id="KW-1185">Reference proteome</keyword>
<dbReference type="OrthoDB" id="78088at2759"/>
<dbReference type="InterPro" id="IPR011989">
    <property type="entry name" value="ARM-like"/>
</dbReference>